<evidence type="ECO:0000256" key="1">
    <source>
        <dbReference type="SAM" id="MobiDB-lite"/>
    </source>
</evidence>
<reference evidence="2" key="1">
    <citation type="journal article" date="2022" name="bioRxiv">
        <title>Thiovibrio frasassiensisgen. nov., sp. nov., an autotrophic, elemental sulfur disproportionating bacterium isolated from sulfidic karst sediment, and proposal of Thiovibrionaceae fam. nov.</title>
        <authorList>
            <person name="Aronson H."/>
            <person name="Thomas C."/>
            <person name="Bhattacharyya M."/>
            <person name="Eckstein S."/>
            <person name="Jensen S."/>
            <person name="Barco R."/>
            <person name="Macalady J."/>
            <person name="Amend J."/>
        </authorList>
    </citation>
    <scope>NUCLEOTIDE SEQUENCE</scope>
    <source>
        <strain evidence="2">RS19-109</strain>
    </source>
</reference>
<gene>
    <name evidence="2" type="ORF">OLX77_00600</name>
</gene>
<evidence type="ECO:0000313" key="3">
    <source>
        <dbReference type="Proteomes" id="UP001154240"/>
    </source>
</evidence>
<dbReference type="EMBL" id="JAPHEH010000001">
    <property type="protein sequence ID" value="MDG4474656.1"/>
    <property type="molecule type" value="Genomic_DNA"/>
</dbReference>
<dbReference type="Pfam" id="PF11159">
    <property type="entry name" value="DUF2939"/>
    <property type="match status" value="1"/>
</dbReference>
<reference evidence="2" key="2">
    <citation type="submission" date="2022-10" db="EMBL/GenBank/DDBJ databases">
        <authorList>
            <person name="Aronson H.S."/>
        </authorList>
    </citation>
    <scope>NUCLEOTIDE SEQUENCE</scope>
    <source>
        <strain evidence="2">RS19-109</strain>
    </source>
</reference>
<dbReference type="RefSeq" id="WP_307631637.1">
    <property type="nucleotide sequence ID" value="NZ_JAPHEH010000001.1"/>
</dbReference>
<feature type="region of interest" description="Disordered" evidence="1">
    <location>
        <begin position="109"/>
        <end position="131"/>
    </location>
</feature>
<keyword evidence="3" id="KW-1185">Reference proteome</keyword>
<name>A0A9X4ME76_9BACT</name>
<dbReference type="AlphaFoldDB" id="A0A9X4ME76"/>
<dbReference type="InterPro" id="IPR021330">
    <property type="entry name" value="DUF2939"/>
</dbReference>
<comment type="caution">
    <text evidence="2">The sequence shown here is derived from an EMBL/GenBank/DDBJ whole genome shotgun (WGS) entry which is preliminary data.</text>
</comment>
<evidence type="ECO:0000313" key="2">
    <source>
        <dbReference type="EMBL" id="MDG4474656.1"/>
    </source>
</evidence>
<accession>A0A9X4ME76</accession>
<protein>
    <submittedName>
        <fullName evidence="2">DUF2939 domain-containing protein</fullName>
    </submittedName>
</protein>
<sequence>MNKKITNAIAALLVVLVVWFYCTPYLTVNGMRSAAEEKNAAKLSGYVDFPAVKEDLRTTFNAKLSAQLGKEKGENPFAAMGEAMAAALINPIVEALVTPESLAIMMEGDKEQAQPAGNESKSSESKPGTETSMAYEGLNRFVFTVTQKNETGEAIGLVFHREGLFSWKLAALRLPI</sequence>
<feature type="compositionally biased region" description="Polar residues" evidence="1">
    <location>
        <begin position="115"/>
        <end position="131"/>
    </location>
</feature>
<proteinExistence type="predicted"/>
<dbReference type="Proteomes" id="UP001154240">
    <property type="component" value="Unassembled WGS sequence"/>
</dbReference>
<organism evidence="2 3">
    <name type="scientific">Thiovibrio frasassiensis</name>
    <dbReference type="NCBI Taxonomy" id="2984131"/>
    <lineage>
        <taxon>Bacteria</taxon>
        <taxon>Pseudomonadati</taxon>
        <taxon>Thermodesulfobacteriota</taxon>
        <taxon>Desulfobulbia</taxon>
        <taxon>Desulfobulbales</taxon>
        <taxon>Thiovibrionaceae</taxon>
        <taxon>Thiovibrio</taxon>
    </lineage>
</organism>